<dbReference type="GO" id="GO:0003723">
    <property type="term" value="F:RNA binding"/>
    <property type="evidence" value="ECO:0007669"/>
    <property type="project" value="UniProtKB-KW"/>
</dbReference>
<dbReference type="OrthoDB" id="9807213at2"/>
<dbReference type="STRING" id="1177154.Y5S_00822"/>
<evidence type="ECO:0000313" key="10">
    <source>
        <dbReference type="Proteomes" id="UP000029444"/>
    </source>
</evidence>
<dbReference type="Pfam" id="PF00849">
    <property type="entry name" value="PseudoU_synth_2"/>
    <property type="match status" value="1"/>
</dbReference>
<keyword evidence="2 6" id="KW-0694">RNA-binding</keyword>
<evidence type="ECO:0000256" key="1">
    <source>
        <dbReference type="ARBA" id="ARBA00008348"/>
    </source>
</evidence>
<dbReference type="EMBL" id="ARXV01000003">
    <property type="protein sequence ID" value="KGD65598.1"/>
    <property type="molecule type" value="Genomic_DNA"/>
</dbReference>
<protein>
    <recommendedName>
        <fullName evidence="7">Pseudouridine synthase</fullName>
        <ecNumber evidence="7">5.4.99.-</ecNumber>
    </recommendedName>
</protein>
<dbReference type="GO" id="GO:0000455">
    <property type="term" value="P:enzyme-directed rRNA pseudouridine synthesis"/>
    <property type="evidence" value="ECO:0007669"/>
    <property type="project" value="UniProtKB-ARBA"/>
</dbReference>
<name>A0A095TTB1_9GAMM</name>
<dbReference type="Gene3D" id="3.10.290.10">
    <property type="entry name" value="RNA-binding S4 domain"/>
    <property type="match status" value="1"/>
</dbReference>
<evidence type="ECO:0000256" key="4">
    <source>
        <dbReference type="ARBA" id="ARBA00036749"/>
    </source>
</evidence>
<dbReference type="PROSITE" id="PS01149">
    <property type="entry name" value="PSI_RSU"/>
    <property type="match status" value="1"/>
</dbReference>
<accession>A0A095TTB1</accession>
<dbReference type="InterPro" id="IPR020094">
    <property type="entry name" value="TruA/RsuA/RluB/E/F_N"/>
</dbReference>
<evidence type="ECO:0000256" key="6">
    <source>
        <dbReference type="PROSITE-ProRule" id="PRU00182"/>
    </source>
</evidence>
<dbReference type="AlphaFoldDB" id="A0A095TTB1"/>
<dbReference type="InterPro" id="IPR036986">
    <property type="entry name" value="S4_RNA-bd_sf"/>
</dbReference>
<dbReference type="PANTHER" id="PTHR47683">
    <property type="entry name" value="PSEUDOURIDINE SYNTHASE FAMILY PROTEIN-RELATED"/>
    <property type="match status" value="1"/>
</dbReference>
<evidence type="ECO:0000256" key="2">
    <source>
        <dbReference type="ARBA" id="ARBA00022884"/>
    </source>
</evidence>
<dbReference type="Gene3D" id="3.30.70.580">
    <property type="entry name" value="Pseudouridine synthase I, catalytic domain, N-terminal subdomain"/>
    <property type="match status" value="1"/>
</dbReference>
<dbReference type="Gene3D" id="3.30.70.1560">
    <property type="entry name" value="Alpha-L RNA-binding motif"/>
    <property type="match status" value="1"/>
</dbReference>
<dbReference type="PANTHER" id="PTHR47683:SF4">
    <property type="entry name" value="PSEUDOURIDINE SYNTHASE"/>
    <property type="match status" value="1"/>
</dbReference>
<organism evidence="9 10">
    <name type="scientific">Alcanivorax nanhaiticus</name>
    <dbReference type="NCBI Taxonomy" id="1177154"/>
    <lineage>
        <taxon>Bacteria</taxon>
        <taxon>Pseudomonadati</taxon>
        <taxon>Pseudomonadota</taxon>
        <taxon>Gammaproteobacteria</taxon>
        <taxon>Oceanospirillales</taxon>
        <taxon>Alcanivoracaceae</taxon>
        <taxon>Alcanivorax</taxon>
    </lineage>
</organism>
<proteinExistence type="inferred from homology"/>
<dbReference type="CDD" id="cd02553">
    <property type="entry name" value="PseudoU_synth_RsuA"/>
    <property type="match status" value="1"/>
</dbReference>
<reference evidence="9 10" key="1">
    <citation type="submission" date="2012-09" db="EMBL/GenBank/DDBJ databases">
        <title>Genome Sequence of alkane-degrading Bacterium Alcanivorax sp. 19-m-6.</title>
        <authorList>
            <person name="Lai Q."/>
            <person name="Shao Z."/>
        </authorList>
    </citation>
    <scope>NUCLEOTIDE SEQUENCE [LARGE SCALE GENOMIC DNA]</scope>
    <source>
        <strain evidence="9 10">19-m-6</strain>
    </source>
</reference>
<keyword evidence="3 7" id="KW-0413">Isomerase</keyword>
<comment type="catalytic activity">
    <reaction evidence="4">
        <text>uridine(516) in 16S rRNA = pseudouridine(516) in 16S rRNA</text>
        <dbReference type="Rhea" id="RHEA:38867"/>
        <dbReference type="Rhea" id="RHEA-COMP:10089"/>
        <dbReference type="Rhea" id="RHEA-COMP:10090"/>
        <dbReference type="ChEBI" id="CHEBI:65314"/>
        <dbReference type="ChEBI" id="CHEBI:65315"/>
        <dbReference type="EC" id="5.4.99.19"/>
    </reaction>
</comment>
<evidence type="ECO:0000313" key="9">
    <source>
        <dbReference type="EMBL" id="KGD65598.1"/>
    </source>
</evidence>
<keyword evidence="10" id="KW-1185">Reference proteome</keyword>
<dbReference type="InterPro" id="IPR020103">
    <property type="entry name" value="PsdUridine_synth_cat_dom_sf"/>
</dbReference>
<dbReference type="RefSeq" id="WP_035230755.1">
    <property type="nucleotide sequence ID" value="NZ_ARXV01000003.1"/>
</dbReference>
<dbReference type="InterPro" id="IPR000748">
    <property type="entry name" value="PsdUridine_synth_RsuA/RluB/E/F"/>
</dbReference>
<dbReference type="EC" id="5.4.99.-" evidence="7"/>
<evidence type="ECO:0000256" key="7">
    <source>
        <dbReference type="RuleBase" id="RU003887"/>
    </source>
</evidence>
<dbReference type="InterPro" id="IPR006145">
    <property type="entry name" value="PsdUridine_synth_RsuA/RluA"/>
</dbReference>
<dbReference type="NCBIfam" id="TIGR00093">
    <property type="entry name" value="pseudouridine synthase"/>
    <property type="match status" value="1"/>
</dbReference>
<sequence>MTTRYFRLDRLLSEKLQTSRSSLRAPLAAGLVQVNGEVEKDRQRVVGPFDVVSFKGQKLHGQTPIYLMLNKPQGVVSATSDARHTTVLDLVSEEWREGLHLAGRLDFNSTGLVILTNDGSWSQSLSQPETGVWKHYRVSLEAPLGSDDVEAFAAGMRFEFEGLVTRPARLDIRSPRAADVWLQEGRYHQIRRMFAQRGNKVKTLHRLAVGNVVLDKTLAPGEYRALTEHEVRTIADQTSG</sequence>
<gene>
    <name evidence="9" type="ORF">Y5S_00822</name>
</gene>
<dbReference type="SUPFAM" id="SSF55120">
    <property type="entry name" value="Pseudouridine synthase"/>
    <property type="match status" value="1"/>
</dbReference>
<comment type="similarity">
    <text evidence="1 7">Belongs to the pseudouridine synthase RsuA family.</text>
</comment>
<dbReference type="GO" id="GO:0160136">
    <property type="term" value="F:16S rRNA pseudouridine(516) synthase activity"/>
    <property type="evidence" value="ECO:0007669"/>
    <property type="project" value="UniProtKB-EC"/>
</dbReference>
<dbReference type="SMART" id="SM00363">
    <property type="entry name" value="S4"/>
    <property type="match status" value="1"/>
</dbReference>
<dbReference type="InterPro" id="IPR042092">
    <property type="entry name" value="PsdUridine_s_RsuA/RluB/E/F_cat"/>
</dbReference>
<feature type="domain" description="RNA-binding S4" evidence="8">
    <location>
        <begin position="6"/>
        <end position="60"/>
    </location>
</feature>
<dbReference type="InterPro" id="IPR002942">
    <property type="entry name" value="S4_RNA-bd"/>
</dbReference>
<dbReference type="PROSITE" id="PS50889">
    <property type="entry name" value="S4"/>
    <property type="match status" value="1"/>
</dbReference>
<dbReference type="PATRIC" id="fig|1177154.3.peg.829"/>
<dbReference type="Proteomes" id="UP000029444">
    <property type="component" value="Unassembled WGS sequence"/>
</dbReference>
<dbReference type="CDD" id="cd00165">
    <property type="entry name" value="S4"/>
    <property type="match status" value="1"/>
</dbReference>
<evidence type="ECO:0000259" key="8">
    <source>
        <dbReference type="SMART" id="SM00363"/>
    </source>
</evidence>
<dbReference type="SUPFAM" id="SSF55174">
    <property type="entry name" value="Alpha-L RNA-binding motif"/>
    <property type="match status" value="1"/>
</dbReference>
<comment type="caution">
    <text evidence="9">The sequence shown here is derived from an EMBL/GenBank/DDBJ whole genome shotgun (WGS) entry which is preliminary data.</text>
</comment>
<dbReference type="eggNOG" id="COG1187">
    <property type="taxonomic scope" value="Bacteria"/>
</dbReference>
<dbReference type="InterPro" id="IPR018496">
    <property type="entry name" value="PsdUridine_synth_RsuA/RluB_CS"/>
</dbReference>
<evidence type="ECO:0000256" key="3">
    <source>
        <dbReference type="ARBA" id="ARBA00023235"/>
    </source>
</evidence>
<evidence type="ECO:0000256" key="5">
    <source>
        <dbReference type="ARBA" id="ARBA00037590"/>
    </source>
</evidence>
<comment type="function">
    <text evidence="5">Responsible for synthesis of pseudouridine from uracil-516 in 16S ribosomal RNA.</text>
</comment>
<dbReference type="InterPro" id="IPR050343">
    <property type="entry name" value="RsuA_PseudoU_synthase"/>
</dbReference>